<comment type="caution">
    <text evidence="1">The sequence shown here is derived from an EMBL/GenBank/DDBJ whole genome shotgun (WGS) entry which is preliminary data.</text>
</comment>
<sequence length="64" mass="7005">MREAEFEQVGTEAKRCWWRLRCHGGGQGSTAFEVEVGSEALWGVRVGVGARFCEGFEWGCHGGG</sequence>
<name>A0ABP7C982_9ACTN</name>
<evidence type="ECO:0000313" key="2">
    <source>
        <dbReference type="Proteomes" id="UP001500902"/>
    </source>
</evidence>
<dbReference type="Proteomes" id="UP001500902">
    <property type="component" value="Unassembled WGS sequence"/>
</dbReference>
<organism evidence="1 2">
    <name type="scientific">Nonomuraea antimicrobica</name>
    <dbReference type="NCBI Taxonomy" id="561173"/>
    <lineage>
        <taxon>Bacteria</taxon>
        <taxon>Bacillati</taxon>
        <taxon>Actinomycetota</taxon>
        <taxon>Actinomycetes</taxon>
        <taxon>Streptosporangiales</taxon>
        <taxon>Streptosporangiaceae</taxon>
        <taxon>Nonomuraea</taxon>
    </lineage>
</organism>
<dbReference type="EMBL" id="BAAAZP010000099">
    <property type="protein sequence ID" value="GAA3682582.1"/>
    <property type="molecule type" value="Genomic_DNA"/>
</dbReference>
<keyword evidence="2" id="KW-1185">Reference proteome</keyword>
<accession>A0ABP7C982</accession>
<protein>
    <submittedName>
        <fullName evidence="1">Uncharacterized protein</fullName>
    </submittedName>
</protein>
<proteinExistence type="predicted"/>
<gene>
    <name evidence="1" type="ORF">GCM10022224_053760</name>
</gene>
<reference evidence="2" key="1">
    <citation type="journal article" date="2019" name="Int. J. Syst. Evol. Microbiol.">
        <title>The Global Catalogue of Microorganisms (GCM) 10K type strain sequencing project: providing services to taxonomists for standard genome sequencing and annotation.</title>
        <authorList>
            <consortium name="The Broad Institute Genomics Platform"/>
            <consortium name="The Broad Institute Genome Sequencing Center for Infectious Disease"/>
            <person name="Wu L."/>
            <person name="Ma J."/>
        </authorList>
    </citation>
    <scope>NUCLEOTIDE SEQUENCE [LARGE SCALE GENOMIC DNA]</scope>
    <source>
        <strain evidence="2">JCM 16904</strain>
    </source>
</reference>
<evidence type="ECO:0000313" key="1">
    <source>
        <dbReference type="EMBL" id="GAA3682582.1"/>
    </source>
</evidence>